<name>A0A0B4GTP3_METGA</name>
<evidence type="ECO:0000256" key="1">
    <source>
        <dbReference type="SAM" id="MobiDB-lite"/>
    </source>
</evidence>
<dbReference type="AlphaFoldDB" id="A0A0B4GTP3"/>
<sequence length="325" mass="36664">MSSAHSNRGNAPALGRLWDLIRRKRGVDRHAPYIRELLREERGDIVKELERILESQRALDSLTSPSELHVAVAYLSASTQTEAAEKPATPIDRPRLGDAARQTPNYTSSSTQVDLDVAEERASAVISQAAIVSLGSTSCIQSSDTAGIRKTRSREPLSSQIMSTSPPRLTAVVRHHQRYLIDSEAGAIYFWKMSKVPWRGKAIPVCLPPRYFRDPGPQDSSRTMCRFPSSSEKHIGKMELVRQRLQAWADEGIWITADDMKWFTDVMEECMTDGREWLKAYDTEEDMTRETTANEDDEDNWTDVESSMGSTTAFNPDLYKGVKFF</sequence>
<protein>
    <submittedName>
        <fullName evidence="2">Uncharacterized protein</fullName>
    </submittedName>
</protein>
<gene>
    <name evidence="2" type="ORF">MGU_11685</name>
</gene>
<feature type="compositionally biased region" description="Acidic residues" evidence="1">
    <location>
        <begin position="290"/>
        <end position="302"/>
    </location>
</feature>
<proteinExistence type="predicted"/>
<organism evidence="2 3">
    <name type="scientific">Metarhizium guizhouense (strain ARSEF 977)</name>
    <dbReference type="NCBI Taxonomy" id="1276136"/>
    <lineage>
        <taxon>Eukaryota</taxon>
        <taxon>Fungi</taxon>
        <taxon>Dikarya</taxon>
        <taxon>Ascomycota</taxon>
        <taxon>Pezizomycotina</taxon>
        <taxon>Sordariomycetes</taxon>
        <taxon>Hypocreomycetidae</taxon>
        <taxon>Hypocreales</taxon>
        <taxon>Clavicipitaceae</taxon>
        <taxon>Metarhizium</taxon>
    </lineage>
</organism>
<evidence type="ECO:0000313" key="2">
    <source>
        <dbReference type="EMBL" id="KID80901.1"/>
    </source>
</evidence>
<comment type="caution">
    <text evidence="2">The sequence shown here is derived from an EMBL/GenBank/DDBJ whole genome shotgun (WGS) entry which is preliminary data.</text>
</comment>
<reference evidence="2 3" key="1">
    <citation type="journal article" date="2014" name="Proc. Natl. Acad. Sci. U.S.A.">
        <title>Trajectory and genomic determinants of fungal-pathogen speciation and host adaptation.</title>
        <authorList>
            <person name="Hu X."/>
            <person name="Xiao G."/>
            <person name="Zheng P."/>
            <person name="Shang Y."/>
            <person name="Su Y."/>
            <person name="Zhang X."/>
            <person name="Liu X."/>
            <person name="Zhan S."/>
            <person name="St Leger R.J."/>
            <person name="Wang C."/>
        </authorList>
    </citation>
    <scope>NUCLEOTIDE SEQUENCE [LARGE SCALE GENOMIC DNA]</scope>
    <source>
        <strain evidence="2 3">ARSEF 977</strain>
    </source>
</reference>
<evidence type="ECO:0000313" key="3">
    <source>
        <dbReference type="Proteomes" id="UP000031192"/>
    </source>
</evidence>
<keyword evidence="3" id="KW-1185">Reference proteome</keyword>
<dbReference type="Proteomes" id="UP000031192">
    <property type="component" value="Unassembled WGS sequence"/>
</dbReference>
<feature type="region of interest" description="Disordered" evidence="1">
    <location>
        <begin position="79"/>
        <end position="113"/>
    </location>
</feature>
<feature type="compositionally biased region" description="Polar residues" evidence="1">
    <location>
        <begin position="102"/>
        <end position="113"/>
    </location>
</feature>
<dbReference type="EMBL" id="AZNH01000286">
    <property type="protein sequence ID" value="KID80901.1"/>
    <property type="molecule type" value="Genomic_DNA"/>
</dbReference>
<feature type="region of interest" description="Disordered" evidence="1">
    <location>
        <begin position="287"/>
        <end position="308"/>
    </location>
</feature>
<dbReference type="HOGENOM" id="CLU_855511_0_0_1"/>
<accession>A0A0B4GTP3</accession>